<dbReference type="STRING" id="13249.T1H9F6"/>
<dbReference type="Gene3D" id="3.90.320.10">
    <property type="match status" value="1"/>
</dbReference>
<dbReference type="PANTHER" id="PTHR43788">
    <property type="entry name" value="DNA2/NAM7 HELICASE FAMILY MEMBER"/>
    <property type="match status" value="1"/>
</dbReference>
<evidence type="ECO:0000256" key="8">
    <source>
        <dbReference type="ARBA" id="ARBA00023125"/>
    </source>
</evidence>
<keyword evidence="9" id="KW-0234">DNA repair</keyword>
<dbReference type="InterPro" id="IPR011335">
    <property type="entry name" value="Restrct_endonuc-II-like"/>
</dbReference>
<dbReference type="AlphaFoldDB" id="T1H9F6"/>
<proteinExistence type="inferred from homology"/>
<dbReference type="eggNOG" id="KOG2108">
    <property type="taxonomic scope" value="Eukaryota"/>
</dbReference>
<keyword evidence="8" id="KW-0238">DNA-binding</keyword>
<protein>
    <submittedName>
        <fullName evidence="13">UvrD_C_2 domain-containing protein</fullName>
    </submittedName>
</protein>
<dbReference type="Proteomes" id="UP000015103">
    <property type="component" value="Unassembled WGS sequence"/>
</dbReference>
<keyword evidence="3" id="KW-0227">DNA damage</keyword>
<keyword evidence="10" id="KW-0413">Isomerase</keyword>
<dbReference type="InterPro" id="IPR006344">
    <property type="entry name" value="RecD"/>
</dbReference>
<dbReference type="GO" id="GO:0006310">
    <property type="term" value="P:DNA recombination"/>
    <property type="evidence" value="ECO:0007669"/>
    <property type="project" value="InterPro"/>
</dbReference>
<dbReference type="EMBL" id="ACPB03029115">
    <property type="status" value="NOT_ANNOTATED_CDS"/>
    <property type="molecule type" value="Genomic_DNA"/>
</dbReference>
<keyword evidence="2" id="KW-0547">Nucleotide-binding</keyword>
<dbReference type="VEuPathDB" id="VectorBase:RPRC000659"/>
<dbReference type="GO" id="GO:0005524">
    <property type="term" value="F:ATP binding"/>
    <property type="evidence" value="ECO:0007669"/>
    <property type="project" value="UniProtKB-KW"/>
</dbReference>
<name>T1H9F6_RHOPR</name>
<dbReference type="Pfam" id="PF21185">
    <property type="entry name" value="RecD_N"/>
    <property type="match status" value="1"/>
</dbReference>
<evidence type="ECO:0000259" key="11">
    <source>
        <dbReference type="Pfam" id="PF13538"/>
    </source>
</evidence>
<dbReference type="NCBIfam" id="NF008127">
    <property type="entry name" value="PRK10875.1"/>
    <property type="match status" value="1"/>
</dbReference>
<evidence type="ECO:0000256" key="10">
    <source>
        <dbReference type="ARBA" id="ARBA00023235"/>
    </source>
</evidence>
<evidence type="ECO:0000259" key="12">
    <source>
        <dbReference type="Pfam" id="PF21185"/>
    </source>
</evidence>
<evidence type="ECO:0000256" key="6">
    <source>
        <dbReference type="ARBA" id="ARBA00022839"/>
    </source>
</evidence>
<dbReference type="Pfam" id="PF13245">
    <property type="entry name" value="AAA_19"/>
    <property type="match status" value="1"/>
</dbReference>
<dbReference type="PANTHER" id="PTHR43788:SF6">
    <property type="entry name" value="DNA HELICASE B"/>
    <property type="match status" value="1"/>
</dbReference>
<feature type="domain" description="RecBCD enzyme subunit RecD N-terminal" evidence="12">
    <location>
        <begin position="272"/>
        <end position="374"/>
    </location>
</feature>
<dbReference type="InterPro" id="IPR027417">
    <property type="entry name" value="P-loop_NTPase"/>
</dbReference>
<dbReference type="SUPFAM" id="SSF52980">
    <property type="entry name" value="Restriction endonuclease-like"/>
    <property type="match status" value="1"/>
</dbReference>
<keyword evidence="1" id="KW-0540">Nuclease</keyword>
<evidence type="ECO:0000256" key="9">
    <source>
        <dbReference type="ARBA" id="ARBA00023204"/>
    </source>
</evidence>
<dbReference type="NCBIfam" id="TIGR01447">
    <property type="entry name" value="recD"/>
    <property type="match status" value="1"/>
</dbReference>
<evidence type="ECO:0000256" key="4">
    <source>
        <dbReference type="ARBA" id="ARBA00022801"/>
    </source>
</evidence>
<evidence type="ECO:0000256" key="3">
    <source>
        <dbReference type="ARBA" id="ARBA00022763"/>
    </source>
</evidence>
<dbReference type="InterPro" id="IPR011604">
    <property type="entry name" value="PDDEXK-like_dom_sf"/>
</dbReference>
<keyword evidence="4" id="KW-0378">Hydrolase</keyword>
<accession>T1H9F6</accession>
<dbReference type="GO" id="GO:0008854">
    <property type="term" value="F:exodeoxyribonuclease V activity"/>
    <property type="evidence" value="ECO:0007669"/>
    <property type="project" value="InterPro"/>
</dbReference>
<reference evidence="13" key="1">
    <citation type="submission" date="2015-05" db="UniProtKB">
        <authorList>
            <consortium name="EnsemblMetazoa"/>
        </authorList>
    </citation>
    <scope>IDENTIFICATION</scope>
</reference>
<keyword evidence="5" id="KW-0347">Helicase</keyword>
<evidence type="ECO:0000256" key="5">
    <source>
        <dbReference type="ARBA" id="ARBA00022806"/>
    </source>
</evidence>
<dbReference type="CDD" id="cd17933">
    <property type="entry name" value="DEXSc_RecD-like"/>
    <property type="match status" value="1"/>
</dbReference>
<dbReference type="InterPro" id="IPR027785">
    <property type="entry name" value="UvrD-like_helicase_C"/>
</dbReference>
<dbReference type="Pfam" id="PF13538">
    <property type="entry name" value="UvrD_C_2"/>
    <property type="match status" value="1"/>
</dbReference>
<dbReference type="InterPro" id="IPR041851">
    <property type="entry name" value="RecD_N_sf"/>
</dbReference>
<dbReference type="HAMAP" id="MF_01487">
    <property type="entry name" value="RecD"/>
    <property type="match status" value="1"/>
</dbReference>
<dbReference type="Gene3D" id="3.40.50.300">
    <property type="entry name" value="P-loop containing nucleotide triphosphate hydrolases"/>
    <property type="match status" value="3"/>
</dbReference>
<organism evidence="13 14">
    <name type="scientific">Rhodnius prolixus</name>
    <name type="common">Triatomid bug</name>
    <dbReference type="NCBI Taxonomy" id="13249"/>
    <lineage>
        <taxon>Eukaryota</taxon>
        <taxon>Metazoa</taxon>
        <taxon>Ecdysozoa</taxon>
        <taxon>Arthropoda</taxon>
        <taxon>Hexapoda</taxon>
        <taxon>Insecta</taxon>
        <taxon>Pterygota</taxon>
        <taxon>Neoptera</taxon>
        <taxon>Paraneoptera</taxon>
        <taxon>Hemiptera</taxon>
        <taxon>Heteroptera</taxon>
        <taxon>Panheteroptera</taxon>
        <taxon>Cimicomorpha</taxon>
        <taxon>Reduviidae</taxon>
        <taxon>Triatominae</taxon>
        <taxon>Rhodnius</taxon>
    </lineage>
</organism>
<keyword evidence="6" id="KW-0269">Exonuclease</keyword>
<evidence type="ECO:0000256" key="7">
    <source>
        <dbReference type="ARBA" id="ARBA00022840"/>
    </source>
</evidence>
<dbReference type="FunFam" id="3.40.50.300:FF:000912">
    <property type="entry name" value="RecBCD enzyme subunit RecD"/>
    <property type="match status" value="1"/>
</dbReference>
<keyword evidence="14" id="KW-1185">Reference proteome</keyword>
<keyword evidence="7" id="KW-0067">ATP-binding</keyword>
<feature type="domain" description="UvrD-like helicase C-terminal" evidence="11">
    <location>
        <begin position="804"/>
        <end position="851"/>
    </location>
</feature>
<dbReference type="EnsemblMetazoa" id="RPRC000659-RA">
    <property type="protein sequence ID" value="RPRC000659-PA"/>
    <property type="gene ID" value="RPRC000659"/>
</dbReference>
<dbReference type="GO" id="GO:0003677">
    <property type="term" value="F:DNA binding"/>
    <property type="evidence" value="ECO:0007669"/>
    <property type="project" value="UniProtKB-KW"/>
</dbReference>
<sequence length="879" mass="95990">MHLNALGYLLQRGKEADADTLVAALHALEGDGVAISAVREWDGIPWQDNVDKPAILRASECKRLPTNNWRVTSYSVLQQHGAQQHPLQLSGTMAQELFPRLDVDAALDPRNLVPEESEQALTPHTFPKGAGPGTFLHSLFETLDFTQPVSVEWLEEQLIAHGMASGWAPTLQVWFSALLHAPLNADMTASDALLTLASVPTQQRIAELAFYLPIDVPLQATALDALAKRYDPLSANCPPLSFQQVQGMLKGFIDLVFCWRTSMMELLATAMERQLLRPLDVQFARMLTDGQPAPVQLATALVSAAAGAGNVCLPLTELHPDFLFDGRDPALAHALWDLAGLPDSAAWQQGLLASPAVGDGRETTPLVLQHQRLYLQRNWLSEVQVAAFFAGNHVVDIHTDPLAVRRVLDRLFSPLDAEVDWQKVAAAVALTRRVSVISGGPGTGKTTTVAKLLAAMLLLHEGDKPLRIQLAAPTGKAAERLTKSLRSALSKLPLEEAQQRHLPREATTLHRLLGAVPDSQRLRYHQGNPLHLDVLVVDEASMVDLPMMANLVLALPATAQVIFLGDRDQLASVEAGAVLGDICRFAARGYSAQRVEELELLTGYRLVASSDVSTAVADSLCLLQKSYRFDQHSGIGIVARAVNSGEERQVRQVLQDEHDDLHCLPLALEEDYQQMLAQCVAGYSDYLQAVAQGQDASHVLAAFNRFRLLCALRDGPFGVAGLNVRIEQALQQAGLIHRSRNPTNPWYSGRPVMIARNDALLGVFNGDIGIAMSNETGELRVYFQLPDGQMKPVSPSRLPPHETAYAMTVHKSQGSEFDHTALVLPNAFLAVLTRELVYTAVTRARTQLSLYAEISILCRAVRTPTRRFSGLETRILAGG</sequence>
<evidence type="ECO:0000313" key="13">
    <source>
        <dbReference type="EnsemblMetazoa" id="RPRC000659-PA"/>
    </source>
</evidence>
<evidence type="ECO:0000256" key="1">
    <source>
        <dbReference type="ARBA" id="ARBA00022722"/>
    </source>
</evidence>
<dbReference type="OMA" id="AYVMTVH"/>
<dbReference type="InterPro" id="IPR050534">
    <property type="entry name" value="Coronavir_polyprotein_1ab"/>
</dbReference>
<evidence type="ECO:0000313" key="14">
    <source>
        <dbReference type="Proteomes" id="UP000015103"/>
    </source>
</evidence>
<dbReference type="InterPro" id="IPR049550">
    <property type="entry name" value="RecD_N"/>
</dbReference>
<dbReference type="GO" id="GO:0009338">
    <property type="term" value="C:exodeoxyribonuclease V complex"/>
    <property type="evidence" value="ECO:0007669"/>
    <property type="project" value="InterPro"/>
</dbReference>
<dbReference type="Gene3D" id="1.10.10.1020">
    <property type="entry name" value="RecBCD complex, subunit RecD, N-terminal domain"/>
    <property type="match status" value="1"/>
</dbReference>
<dbReference type="SUPFAM" id="SSF52540">
    <property type="entry name" value="P-loop containing nucleoside triphosphate hydrolases"/>
    <property type="match status" value="2"/>
</dbReference>
<dbReference type="GO" id="GO:0017116">
    <property type="term" value="F:single-stranded DNA helicase activity"/>
    <property type="evidence" value="ECO:0007669"/>
    <property type="project" value="TreeGrafter"/>
</dbReference>
<dbReference type="HOGENOM" id="CLU_007524_1_2_1"/>
<evidence type="ECO:0000256" key="2">
    <source>
        <dbReference type="ARBA" id="ARBA00022741"/>
    </source>
</evidence>
<dbReference type="GO" id="GO:0006302">
    <property type="term" value="P:double-strand break repair"/>
    <property type="evidence" value="ECO:0007669"/>
    <property type="project" value="InterPro"/>
</dbReference>
<dbReference type="CDD" id="cd18809">
    <property type="entry name" value="SF1_C_RecD"/>
    <property type="match status" value="1"/>
</dbReference>
<dbReference type="InParanoid" id="T1H9F6"/>